<dbReference type="Gene3D" id="3.40.50.10580">
    <property type="entry name" value="ATPase, V1 complex, subunit F"/>
    <property type="match status" value="1"/>
</dbReference>
<dbReference type="OrthoDB" id="24971at2157"/>
<keyword evidence="3 4" id="KW-0406">Ion transport</keyword>
<dbReference type="AlphaFoldDB" id="A0A2A2HCM6"/>
<comment type="caution">
    <text evidence="5">The sequence shown here is derived from an EMBL/GenBank/DDBJ whole genome shotgun (WGS) entry which is preliminary data.</text>
</comment>
<evidence type="ECO:0000256" key="4">
    <source>
        <dbReference type="HAMAP-Rule" id="MF_00312"/>
    </source>
</evidence>
<keyword evidence="4" id="KW-0472">Membrane</keyword>
<organism evidence="5 7">
    <name type="scientific">Methanosphaera cuniculi</name>
    <dbReference type="NCBI Taxonomy" id="1077256"/>
    <lineage>
        <taxon>Archaea</taxon>
        <taxon>Methanobacteriati</taxon>
        <taxon>Methanobacteriota</taxon>
        <taxon>Methanomada group</taxon>
        <taxon>Methanobacteria</taxon>
        <taxon>Methanobacteriales</taxon>
        <taxon>Methanobacteriaceae</taxon>
        <taxon>Methanosphaera</taxon>
    </lineage>
</organism>
<reference evidence="6 8" key="1">
    <citation type="submission" date="2016-04" db="EMBL/GenBank/DDBJ databases">
        <title>Genome sequence of Methanosphaera cuniculi DSM 4103.</title>
        <authorList>
            <person name="Poehlein A."/>
            <person name="Seedorf H."/>
            <person name="Daniel R."/>
        </authorList>
    </citation>
    <scope>NUCLEOTIDE SEQUENCE [LARGE SCALE GENOMIC DNA]</scope>
    <source>
        <strain evidence="6 8">DSM 4103</strain>
    </source>
</reference>
<dbReference type="HAMAP" id="MF_00312">
    <property type="entry name" value="ATP_synth_F_arch"/>
    <property type="match status" value="1"/>
</dbReference>
<reference evidence="5 7" key="2">
    <citation type="journal article" date="2017" name="BMC Genomics">
        <title>Genomic analysis of methanogenic archaea reveals a shift towards energy conservation.</title>
        <authorList>
            <person name="Gilmore S.P."/>
            <person name="Henske J.K."/>
            <person name="Sexton J.A."/>
            <person name="Solomon K.V."/>
            <person name="Seppala S."/>
            <person name="Yoo J.I."/>
            <person name="Huyett L.M."/>
            <person name="Pressman A."/>
            <person name="Cogan J.Z."/>
            <person name="Kivenson V."/>
            <person name="Peng X."/>
            <person name="Tan Y."/>
            <person name="Valentine D.L."/>
            <person name="O'Malley M.A."/>
        </authorList>
    </citation>
    <scope>NUCLEOTIDE SEQUENCE [LARGE SCALE GENOMIC DNA]</scope>
    <source>
        <strain evidence="5 7">1R-7</strain>
    </source>
</reference>
<dbReference type="GO" id="GO:0042777">
    <property type="term" value="P:proton motive force-driven plasma membrane ATP synthesis"/>
    <property type="evidence" value="ECO:0007669"/>
    <property type="project" value="UniProtKB-UniRule"/>
</dbReference>
<comment type="similarity">
    <text evidence="1 4">Belongs to the V-ATPase F subunit family.</text>
</comment>
<sequence>MKNDIAIMADPDTVTGFMLGGIKSGFPVHNKEESKATLKQLVDDEYSIIITTEKIGDELREDITKYSETKALPMIIEVPDKSGSHKRETDPMNDLIKRVIGVEMVK</sequence>
<protein>
    <recommendedName>
        <fullName evidence="4">A-type ATP synthase subunit F</fullName>
    </recommendedName>
</protein>
<dbReference type="RefSeq" id="WP_095608926.1">
    <property type="nucleotide sequence ID" value="NZ_CANQEZ010000001.1"/>
</dbReference>
<evidence type="ECO:0000313" key="8">
    <source>
        <dbReference type="Proteomes" id="UP000246004"/>
    </source>
</evidence>
<keyword evidence="4" id="KW-0066">ATP synthesis</keyword>
<evidence type="ECO:0000256" key="1">
    <source>
        <dbReference type="ARBA" id="ARBA00010148"/>
    </source>
</evidence>
<dbReference type="Pfam" id="PF01990">
    <property type="entry name" value="ATP-synt_F"/>
    <property type="match status" value="1"/>
</dbReference>
<dbReference type="GO" id="GO:0046933">
    <property type="term" value="F:proton-transporting ATP synthase activity, rotational mechanism"/>
    <property type="evidence" value="ECO:0007669"/>
    <property type="project" value="UniProtKB-UniRule"/>
</dbReference>
<dbReference type="GO" id="GO:0046961">
    <property type="term" value="F:proton-transporting ATPase activity, rotational mechanism"/>
    <property type="evidence" value="ECO:0007669"/>
    <property type="project" value="InterPro"/>
</dbReference>
<dbReference type="InterPro" id="IPR008218">
    <property type="entry name" value="ATPase_V1-cplx_f_g_su"/>
</dbReference>
<keyword evidence="7" id="KW-1185">Reference proteome</keyword>
<dbReference type="SUPFAM" id="SSF159468">
    <property type="entry name" value="AtpF-like"/>
    <property type="match status" value="1"/>
</dbReference>
<gene>
    <name evidence="4 6" type="primary">atpF</name>
    <name evidence="5" type="ORF">ASJ82_01875</name>
    <name evidence="6" type="ORF">MSCUN_05370</name>
</gene>
<dbReference type="Proteomes" id="UP000217528">
    <property type="component" value="Unassembled WGS sequence"/>
</dbReference>
<dbReference type="GO" id="GO:0005886">
    <property type="term" value="C:plasma membrane"/>
    <property type="evidence" value="ECO:0007669"/>
    <property type="project" value="UniProtKB-SubCell"/>
</dbReference>
<keyword evidence="4" id="KW-0375">Hydrogen ion transport</keyword>
<comment type="function">
    <text evidence="4">Component of the A-type ATP synthase that produces ATP from ADP in the presence of a proton gradient across the membrane.</text>
</comment>
<comment type="subcellular location">
    <subcellularLocation>
        <location evidence="4">Cell membrane</location>
        <topology evidence="4">Peripheral membrane protein</topology>
    </subcellularLocation>
</comment>
<proteinExistence type="inferred from homology"/>
<dbReference type="GO" id="GO:0005524">
    <property type="term" value="F:ATP binding"/>
    <property type="evidence" value="ECO:0007669"/>
    <property type="project" value="UniProtKB-UniRule"/>
</dbReference>
<evidence type="ECO:0000313" key="7">
    <source>
        <dbReference type="Proteomes" id="UP000217528"/>
    </source>
</evidence>
<name>A0A2A2HCM6_9EURY</name>
<evidence type="ECO:0000313" key="6">
    <source>
        <dbReference type="EMBL" id="PWL08558.1"/>
    </source>
</evidence>
<dbReference type="InterPro" id="IPR036906">
    <property type="entry name" value="ATPase_V1_fsu_sf"/>
</dbReference>
<dbReference type="EMBL" id="LMVN01000023">
    <property type="protein sequence ID" value="PAV07004.1"/>
    <property type="molecule type" value="Genomic_DNA"/>
</dbReference>
<evidence type="ECO:0000313" key="5">
    <source>
        <dbReference type="EMBL" id="PAV07004.1"/>
    </source>
</evidence>
<keyword evidence="2 4" id="KW-0813">Transport</keyword>
<keyword evidence="4" id="KW-1003">Cell membrane</keyword>
<dbReference type="NCBIfam" id="NF003047">
    <property type="entry name" value="PRK03957.1"/>
    <property type="match status" value="1"/>
</dbReference>
<dbReference type="EMBL" id="LWMS01000012">
    <property type="protein sequence ID" value="PWL08558.1"/>
    <property type="molecule type" value="Genomic_DNA"/>
</dbReference>
<dbReference type="InterPro" id="IPR022944">
    <property type="entry name" value="ATPase_V1-cplx_fsu_bac/arc"/>
</dbReference>
<comment type="subunit">
    <text evidence="4">Has multiple subunits with at least A(3), B(3), C, D, E, F, H, I and proteolipid K(x).</text>
</comment>
<evidence type="ECO:0000256" key="3">
    <source>
        <dbReference type="ARBA" id="ARBA00023065"/>
    </source>
</evidence>
<accession>A0A2A2HCM6</accession>
<evidence type="ECO:0000256" key="2">
    <source>
        <dbReference type="ARBA" id="ARBA00022448"/>
    </source>
</evidence>
<dbReference type="Proteomes" id="UP000246004">
    <property type="component" value="Unassembled WGS sequence"/>
</dbReference>